<evidence type="ECO:0000313" key="8">
    <source>
        <dbReference type="EMBL" id="CAD5311847.1"/>
    </source>
</evidence>
<dbReference type="EMBL" id="CACSHJ010000087">
    <property type="protein sequence ID" value="CAA0169688.1"/>
    <property type="molecule type" value="Genomic_DNA"/>
</dbReference>
<keyword evidence="2 6" id="KW-0256">Endoplasmic reticulum</keyword>
<dbReference type="AlphaFoldDB" id="A0A5S9STJ2"/>
<evidence type="ECO:0000313" key="9">
    <source>
        <dbReference type="Proteomes" id="UP000434276"/>
    </source>
</evidence>
<keyword evidence="3 6" id="KW-1133">Transmembrane helix</keyword>
<dbReference type="PANTHER" id="PTHR31792">
    <property type="entry name" value="VACUOLAR ATPASE ASSEMBLY INTEGRAL MEMBRANE PROTEIN VMA21"/>
    <property type="match status" value="1"/>
</dbReference>
<comment type="similarity">
    <text evidence="6">Belongs to the VMA21 family.</text>
</comment>
<dbReference type="GO" id="GO:0070072">
    <property type="term" value="P:vacuolar proton-transporting V-type ATPase complex assembly"/>
    <property type="evidence" value="ECO:0007669"/>
    <property type="project" value="UniProtKB-UniRule"/>
</dbReference>
<protein>
    <recommendedName>
        <fullName evidence="6">Vacuolar ATPase assembly integral membrane protein VMA21 homolog</fullName>
    </recommendedName>
</protein>
<feature type="transmembrane region" description="Helical" evidence="6">
    <location>
        <begin position="7"/>
        <end position="26"/>
    </location>
</feature>
<dbReference type="ExpressionAtlas" id="A0A5S9STJ2">
    <property type="expression patterns" value="baseline and differential"/>
</dbReference>
<keyword evidence="1 6" id="KW-0812">Transmembrane</keyword>
<dbReference type="PANTHER" id="PTHR31792:SF3">
    <property type="entry name" value="VACUOLAR ATPASE ASSEMBLY INTEGRAL MEMBRANE PROTEIN VMA21"/>
    <property type="match status" value="1"/>
</dbReference>
<evidence type="ECO:0000313" key="7">
    <source>
        <dbReference type="EMBL" id="CAA0169688.1"/>
    </source>
</evidence>
<dbReference type="OrthoDB" id="160405at2759"/>
<keyword evidence="4 6" id="KW-0472">Membrane</keyword>
<reference evidence="8 10" key="2">
    <citation type="submission" date="2020-09" db="EMBL/GenBank/DDBJ databases">
        <authorList>
            <person name="Ashkenazy H."/>
        </authorList>
    </citation>
    <scope>NUCLEOTIDE SEQUENCE [LARGE SCALE GENOMIC DNA]</scope>
    <source>
        <strain evidence="10">cv. Cdm-0</strain>
    </source>
</reference>
<name>A0A5S9STJ2_ARATH</name>
<dbReference type="GO" id="GO:0005789">
    <property type="term" value="C:endoplasmic reticulum membrane"/>
    <property type="evidence" value="ECO:0007669"/>
    <property type="project" value="UniProtKB-SubCell"/>
</dbReference>
<evidence type="ECO:0000313" key="10">
    <source>
        <dbReference type="Proteomes" id="UP000516314"/>
    </source>
</evidence>
<dbReference type="Proteomes" id="UP000516314">
    <property type="component" value="Chromosome 1"/>
</dbReference>
<evidence type="ECO:0000256" key="2">
    <source>
        <dbReference type="ARBA" id="ARBA00022824"/>
    </source>
</evidence>
<gene>
    <name evidence="8" type="ORF">AT9943_LOCUS432</name>
    <name evidence="7" type="ORF">C24_LOCUS547</name>
</gene>
<dbReference type="HAMAP" id="MF_03058">
    <property type="entry name" value="VMA21"/>
    <property type="match status" value="1"/>
</dbReference>
<comment type="function">
    <text evidence="6">Required for the assembly of the V0 complex of the vacuolar ATPase (V-ATPase) in the endoplasmic reticulum.</text>
</comment>
<evidence type="ECO:0000256" key="3">
    <source>
        <dbReference type="ARBA" id="ARBA00022989"/>
    </source>
</evidence>
<accession>A0A5S9STJ2</accession>
<reference evidence="7 9" key="1">
    <citation type="submission" date="2019-12" db="EMBL/GenBank/DDBJ databases">
        <authorList>
            <person name="Jiao W.-B."/>
            <person name="Schneeberger K."/>
        </authorList>
    </citation>
    <scope>NUCLEOTIDE SEQUENCE [LARGE SCALE GENOMIC DNA]</scope>
    <source>
        <strain evidence="9">cv. C24</strain>
    </source>
</reference>
<dbReference type="InterPro" id="IPR019013">
    <property type="entry name" value="Vma21"/>
</dbReference>
<dbReference type="GO" id="GO:0012507">
    <property type="term" value="C:ER to Golgi transport vesicle membrane"/>
    <property type="evidence" value="ECO:0007669"/>
    <property type="project" value="UniProtKB-SubCell"/>
</dbReference>
<feature type="transmembrane region" description="Helical" evidence="6">
    <location>
        <begin position="42"/>
        <end position="64"/>
    </location>
</feature>
<organism evidence="7 9">
    <name type="scientific">Arabidopsis thaliana</name>
    <name type="common">Mouse-ear cress</name>
    <dbReference type="NCBI Taxonomy" id="3702"/>
    <lineage>
        <taxon>Eukaryota</taxon>
        <taxon>Viridiplantae</taxon>
        <taxon>Streptophyta</taxon>
        <taxon>Embryophyta</taxon>
        <taxon>Tracheophyta</taxon>
        <taxon>Spermatophyta</taxon>
        <taxon>Magnoliopsida</taxon>
        <taxon>eudicotyledons</taxon>
        <taxon>Gunneridae</taxon>
        <taxon>Pentapetalae</taxon>
        <taxon>rosids</taxon>
        <taxon>malvids</taxon>
        <taxon>Brassicales</taxon>
        <taxon>Brassicaceae</taxon>
        <taxon>Camelineae</taxon>
        <taxon>Arabidopsis</taxon>
    </lineage>
</organism>
<evidence type="ECO:0000256" key="1">
    <source>
        <dbReference type="ARBA" id="ARBA00022692"/>
    </source>
</evidence>
<proteinExistence type="inferred from homology"/>
<evidence type="ECO:0000256" key="6">
    <source>
        <dbReference type="HAMAP-Rule" id="MF_03058"/>
    </source>
</evidence>
<dbReference type="GO" id="GO:0033116">
    <property type="term" value="C:endoplasmic reticulum-Golgi intermediate compartment membrane"/>
    <property type="evidence" value="ECO:0007669"/>
    <property type="project" value="UniProtKB-SubCell"/>
</dbReference>
<dbReference type="Pfam" id="PF09446">
    <property type="entry name" value="VMA21"/>
    <property type="match status" value="1"/>
</dbReference>
<evidence type="ECO:0000256" key="5">
    <source>
        <dbReference type="ARBA" id="ARBA00023329"/>
    </source>
</evidence>
<evidence type="ECO:0000256" key="4">
    <source>
        <dbReference type="ARBA" id="ARBA00023136"/>
    </source>
</evidence>
<comment type="subcellular location">
    <subcellularLocation>
        <location evidence="6">Endoplasmic reticulum membrane</location>
        <topology evidence="6">Multi-pass membrane protein</topology>
    </subcellularLocation>
    <subcellularLocation>
        <location evidence="6">Endoplasmic reticulum-Golgi intermediate compartment membrane</location>
        <topology evidence="6">Multi-pass membrane protein</topology>
    </subcellularLocation>
    <subcellularLocation>
        <location evidence="6">Cytoplasmic vesicle</location>
        <location evidence="6">COPII-coated vesicle membrane</location>
        <topology evidence="6">Multi-pass membrane protein</topology>
    </subcellularLocation>
</comment>
<dbReference type="EMBL" id="LR881466">
    <property type="protein sequence ID" value="CAD5311847.1"/>
    <property type="molecule type" value="Genomic_DNA"/>
</dbReference>
<keyword evidence="5 6" id="KW-0968">Cytoplasmic vesicle</keyword>
<dbReference type="Proteomes" id="UP000434276">
    <property type="component" value="Unassembled WGS sequence"/>
</dbReference>
<sequence>MAGVMHKFLIASMFMWILPVAILYGFNHNLLPGSTTLSPHSLILLSGFLAVVSVNTVIVFYICMAMKEPADKHKPDAAFLTEAKDSVNKLTKGATSSDDHALKKQE</sequence>